<evidence type="ECO:0008006" key="4">
    <source>
        <dbReference type="Google" id="ProtNLM"/>
    </source>
</evidence>
<evidence type="ECO:0000313" key="2">
    <source>
        <dbReference type="EMBL" id="VDN43306.1"/>
    </source>
</evidence>
<gene>
    <name evidence="2" type="ORF">GPUH_LOCUS24774</name>
</gene>
<keyword evidence="1" id="KW-1015">Disulfide bond</keyword>
<name>A0A3P7RJN1_9BILA</name>
<proteinExistence type="predicted"/>
<dbReference type="OrthoDB" id="430340at2759"/>
<dbReference type="EMBL" id="UYRT01102450">
    <property type="protein sequence ID" value="VDN43306.1"/>
    <property type="molecule type" value="Genomic_DNA"/>
</dbReference>
<dbReference type="SUPFAM" id="SSF57535">
    <property type="entry name" value="Complement control module/SCR domain"/>
    <property type="match status" value="1"/>
</dbReference>
<reference evidence="2 3" key="1">
    <citation type="submission" date="2018-11" db="EMBL/GenBank/DDBJ databases">
        <authorList>
            <consortium name="Pathogen Informatics"/>
        </authorList>
    </citation>
    <scope>NUCLEOTIDE SEQUENCE [LARGE SCALE GENOMIC DNA]</scope>
</reference>
<evidence type="ECO:0000313" key="3">
    <source>
        <dbReference type="Proteomes" id="UP000271098"/>
    </source>
</evidence>
<dbReference type="AlphaFoldDB" id="A0A3P7RJN1"/>
<dbReference type="Proteomes" id="UP000271098">
    <property type="component" value="Unassembled WGS sequence"/>
</dbReference>
<protein>
    <recommendedName>
        <fullName evidence="4">Sushi domain-containing protein</fullName>
    </recommendedName>
</protein>
<evidence type="ECO:0000256" key="1">
    <source>
        <dbReference type="ARBA" id="ARBA00023157"/>
    </source>
</evidence>
<accession>A0A3P7RJN1</accession>
<keyword evidence="3" id="KW-1185">Reference proteome</keyword>
<sequence length="234" mass="26457">MQDPLHGVQACESWGPQLRYKACSIQCENGYEFSIEPPVFYTCSSDGQWRPRPENAYTFRYPQCTRAYAALRVAEITINYPTVSICNAAGKSTLTEKLSQRIELLNSKWSIYPSTSNVSDHSVFNISVHCFAGTDEAASVKARLRRDAQGFFNVKVSIPINKDILENRKTGQQAKVSDVLENEILLKNIFNLEQVLPNGRPDLNSFELKERYICEAGTVNVGSLCGKSYFRWFC</sequence>
<organism evidence="2 3">
    <name type="scientific">Gongylonema pulchrum</name>
    <dbReference type="NCBI Taxonomy" id="637853"/>
    <lineage>
        <taxon>Eukaryota</taxon>
        <taxon>Metazoa</taxon>
        <taxon>Ecdysozoa</taxon>
        <taxon>Nematoda</taxon>
        <taxon>Chromadorea</taxon>
        <taxon>Rhabditida</taxon>
        <taxon>Spirurina</taxon>
        <taxon>Spiruromorpha</taxon>
        <taxon>Spiruroidea</taxon>
        <taxon>Gongylonematidae</taxon>
        <taxon>Gongylonema</taxon>
    </lineage>
</organism>
<dbReference type="InterPro" id="IPR035976">
    <property type="entry name" value="Sushi/SCR/CCP_sf"/>
</dbReference>